<gene>
    <name evidence="6" type="ORF">HAX54_020433</name>
</gene>
<organism evidence="6 7">
    <name type="scientific">Datura stramonium</name>
    <name type="common">Jimsonweed</name>
    <name type="synonym">Common thornapple</name>
    <dbReference type="NCBI Taxonomy" id="4076"/>
    <lineage>
        <taxon>Eukaryota</taxon>
        <taxon>Viridiplantae</taxon>
        <taxon>Streptophyta</taxon>
        <taxon>Embryophyta</taxon>
        <taxon>Tracheophyta</taxon>
        <taxon>Spermatophyta</taxon>
        <taxon>Magnoliopsida</taxon>
        <taxon>eudicotyledons</taxon>
        <taxon>Gunneridae</taxon>
        <taxon>Pentapetalae</taxon>
        <taxon>asterids</taxon>
        <taxon>lamiids</taxon>
        <taxon>Solanales</taxon>
        <taxon>Solanaceae</taxon>
        <taxon>Solanoideae</taxon>
        <taxon>Datureae</taxon>
        <taxon>Datura</taxon>
    </lineage>
</organism>
<sequence>MGVFCLVVSANLELQSCIKVALDFVSPENLHECIRLTEEFRTLPQNHRAKEDKLEVKKMSIHAVKEALAELGELPKDSTSKSEIKKSQKYTVKEDDRENSGDDQNGDLPGYKR</sequence>
<dbReference type="EMBL" id="JACEIK010002467">
    <property type="protein sequence ID" value="MCD9561371.1"/>
    <property type="molecule type" value="Genomic_DNA"/>
</dbReference>
<evidence type="ECO:0000313" key="7">
    <source>
        <dbReference type="Proteomes" id="UP000823775"/>
    </source>
</evidence>
<comment type="caution">
    <text evidence="6">The sequence shown here is derived from an EMBL/GenBank/DDBJ whole genome shotgun (WGS) entry which is preliminary data.</text>
</comment>
<evidence type="ECO:0000256" key="5">
    <source>
        <dbReference type="SAM" id="MobiDB-lite"/>
    </source>
</evidence>
<evidence type="ECO:0000256" key="3">
    <source>
        <dbReference type="ARBA" id="ARBA00022723"/>
    </source>
</evidence>
<dbReference type="InterPro" id="IPR045109">
    <property type="entry name" value="LSDs-like"/>
</dbReference>
<accession>A0ABS8UTZ1</accession>
<reference evidence="6 7" key="1">
    <citation type="journal article" date="2021" name="BMC Genomics">
        <title>Datura genome reveals duplications of psychoactive alkaloid biosynthetic genes and high mutation rate following tissue culture.</title>
        <authorList>
            <person name="Rajewski A."/>
            <person name="Carter-House D."/>
            <person name="Stajich J."/>
            <person name="Litt A."/>
        </authorList>
    </citation>
    <scope>NUCLEOTIDE SEQUENCE [LARGE SCALE GENOMIC DNA]</scope>
    <source>
        <strain evidence="6">AR-01</strain>
    </source>
</reference>
<evidence type="ECO:0000256" key="1">
    <source>
        <dbReference type="ARBA" id="ARBA00004123"/>
    </source>
</evidence>
<protein>
    <submittedName>
        <fullName evidence="6">Uncharacterized protein</fullName>
    </submittedName>
</protein>
<feature type="compositionally biased region" description="Basic and acidic residues" evidence="5">
    <location>
        <begin position="75"/>
        <end position="100"/>
    </location>
</feature>
<comment type="similarity">
    <text evidence="2">Belongs to the JARID1 histone demethylase family.</text>
</comment>
<dbReference type="PANTHER" id="PTHR12549:SF11">
    <property type="entry name" value="LYSINE-SPECIFIC DEMETHYLASE JMJ25"/>
    <property type="match status" value="1"/>
</dbReference>
<dbReference type="PANTHER" id="PTHR12549">
    <property type="entry name" value="JMJC DOMAIN-CONTAINING HISTONE DEMETHYLATION PROTEIN"/>
    <property type="match status" value="1"/>
</dbReference>
<dbReference type="Proteomes" id="UP000823775">
    <property type="component" value="Unassembled WGS sequence"/>
</dbReference>
<evidence type="ECO:0000313" key="6">
    <source>
        <dbReference type="EMBL" id="MCD9561371.1"/>
    </source>
</evidence>
<keyword evidence="3" id="KW-0479">Metal-binding</keyword>
<dbReference type="Gene3D" id="2.60.120.650">
    <property type="entry name" value="Cupin"/>
    <property type="match status" value="1"/>
</dbReference>
<evidence type="ECO:0000256" key="2">
    <source>
        <dbReference type="ARBA" id="ARBA00006801"/>
    </source>
</evidence>
<keyword evidence="7" id="KW-1185">Reference proteome</keyword>
<name>A0ABS8UTZ1_DATST</name>
<proteinExistence type="inferred from homology"/>
<feature type="region of interest" description="Disordered" evidence="5">
    <location>
        <begin position="75"/>
        <end position="113"/>
    </location>
</feature>
<keyword evidence="4" id="KW-0539">Nucleus</keyword>
<evidence type="ECO:0000256" key="4">
    <source>
        <dbReference type="ARBA" id="ARBA00023242"/>
    </source>
</evidence>
<comment type="subcellular location">
    <subcellularLocation>
        <location evidence="1">Nucleus</location>
    </subcellularLocation>
</comment>